<evidence type="ECO:0000256" key="3">
    <source>
        <dbReference type="ARBA" id="ARBA00022603"/>
    </source>
</evidence>
<keyword evidence="4" id="KW-0808">Transferase</keyword>
<dbReference type="SMART" id="SM00317">
    <property type="entry name" value="SET"/>
    <property type="match status" value="1"/>
</dbReference>
<name>A0AA49JTP0_9BACT</name>
<dbReference type="InterPro" id="IPR001214">
    <property type="entry name" value="SET_dom"/>
</dbReference>
<keyword evidence="3" id="KW-0489">Methyltransferase</keyword>
<proteinExistence type="predicted"/>
<dbReference type="GO" id="GO:0005694">
    <property type="term" value="C:chromosome"/>
    <property type="evidence" value="ECO:0007669"/>
    <property type="project" value="UniProtKB-SubCell"/>
</dbReference>
<keyword evidence="2" id="KW-0158">Chromosome</keyword>
<sequence>MPQPNPLAFEIRDSGIAGKGAFAIRPIQKGEQLIEYVGERITHAEADARYDDESMDEHHTFLFTISSRMVIDATNDGNESRYINHSCDPNCEAEIDKGRVFISAIRDIPVGEELHYDYAYERSGDETEEDEKRYKCLCGTAKCRGSIMEPVSVFKARKRKEAAQRAARKRRAATKK</sequence>
<dbReference type="Proteomes" id="UP001229955">
    <property type="component" value="Chromosome"/>
</dbReference>
<dbReference type="PROSITE" id="PS50280">
    <property type="entry name" value="SET"/>
    <property type="match status" value="1"/>
</dbReference>
<comment type="subcellular location">
    <subcellularLocation>
        <location evidence="1">Chromosome</location>
    </subcellularLocation>
</comment>
<accession>A0AA49JZE5</accession>
<reference evidence="8" key="1">
    <citation type="submission" date="2023-07" db="EMBL/GenBank/DDBJ databases">
        <authorList>
            <person name="Haufschild T."/>
            <person name="Kallscheuer N."/>
            <person name="Hammer J."/>
            <person name="Kohn T."/>
            <person name="Kabuu M."/>
            <person name="Jogler M."/>
            <person name="Wohfarth N."/>
            <person name="Heuer A."/>
            <person name="Rohde M."/>
            <person name="van Teeseling M.C.F."/>
            <person name="Jogler C."/>
        </authorList>
    </citation>
    <scope>NUCLEOTIDE SEQUENCE</scope>
    <source>
        <strain evidence="8">Strain 138</strain>
        <strain evidence="9">Strain 318</strain>
    </source>
</reference>
<keyword evidence="5" id="KW-0949">S-adenosyl-L-methionine</keyword>
<feature type="domain" description="SET" evidence="6">
    <location>
        <begin position="7"/>
        <end position="119"/>
    </location>
</feature>
<dbReference type="Pfam" id="PF00856">
    <property type="entry name" value="SET"/>
    <property type="match status" value="1"/>
</dbReference>
<dbReference type="InterPro" id="IPR046341">
    <property type="entry name" value="SET_dom_sf"/>
</dbReference>
<dbReference type="InterPro" id="IPR050777">
    <property type="entry name" value="SET2_Histone-Lys_MeTrsfase"/>
</dbReference>
<dbReference type="AlphaFoldDB" id="A0AA49JTP0"/>
<evidence type="ECO:0000313" key="10">
    <source>
        <dbReference type="Proteomes" id="UP001229955"/>
    </source>
</evidence>
<evidence type="ECO:0000256" key="4">
    <source>
        <dbReference type="ARBA" id="ARBA00022679"/>
    </source>
</evidence>
<dbReference type="GO" id="GO:0032259">
    <property type="term" value="P:methylation"/>
    <property type="evidence" value="ECO:0007669"/>
    <property type="project" value="UniProtKB-KW"/>
</dbReference>
<dbReference type="PROSITE" id="PS50868">
    <property type="entry name" value="POST_SET"/>
    <property type="match status" value="1"/>
</dbReference>
<dbReference type="KEGG" id="pspc:Strain318_000945"/>
<dbReference type="GO" id="GO:0008168">
    <property type="term" value="F:methyltransferase activity"/>
    <property type="evidence" value="ECO:0007669"/>
    <property type="project" value="UniProtKB-KW"/>
</dbReference>
<evidence type="ECO:0000256" key="1">
    <source>
        <dbReference type="ARBA" id="ARBA00004286"/>
    </source>
</evidence>
<evidence type="ECO:0000313" key="8">
    <source>
        <dbReference type="EMBL" id="WKW11687.1"/>
    </source>
</evidence>
<feature type="domain" description="Post-SET" evidence="7">
    <location>
        <begin position="132"/>
        <end position="148"/>
    </location>
</feature>
<evidence type="ECO:0000259" key="7">
    <source>
        <dbReference type="PROSITE" id="PS50868"/>
    </source>
</evidence>
<keyword evidence="10" id="KW-1185">Reference proteome</keyword>
<dbReference type="PANTHER" id="PTHR22884">
    <property type="entry name" value="SET DOMAIN PROTEINS"/>
    <property type="match status" value="1"/>
</dbReference>
<dbReference type="EMBL" id="CP130612">
    <property type="protein sequence ID" value="WKW11687.1"/>
    <property type="molecule type" value="Genomic_DNA"/>
</dbReference>
<evidence type="ECO:0000259" key="6">
    <source>
        <dbReference type="PROSITE" id="PS50280"/>
    </source>
</evidence>
<dbReference type="EMBL" id="CP130613">
    <property type="protein sequence ID" value="WKW14597.1"/>
    <property type="molecule type" value="Genomic_DNA"/>
</dbReference>
<evidence type="ECO:0000256" key="5">
    <source>
        <dbReference type="ARBA" id="ARBA00022691"/>
    </source>
</evidence>
<evidence type="ECO:0000256" key="2">
    <source>
        <dbReference type="ARBA" id="ARBA00022454"/>
    </source>
</evidence>
<dbReference type="InterPro" id="IPR003616">
    <property type="entry name" value="Post-SET_dom"/>
</dbReference>
<dbReference type="Gene3D" id="2.170.270.10">
    <property type="entry name" value="SET domain"/>
    <property type="match status" value="1"/>
</dbReference>
<gene>
    <name evidence="8" type="ORF">Strain138_000945</name>
    <name evidence="9" type="ORF">Strain318_000945</name>
</gene>
<dbReference type="RefSeq" id="WP_367887383.1">
    <property type="nucleotide sequence ID" value="NZ_CP130612.1"/>
</dbReference>
<dbReference type="SUPFAM" id="SSF82199">
    <property type="entry name" value="SET domain"/>
    <property type="match status" value="1"/>
</dbReference>
<accession>A0AA49JTP0</accession>
<organism evidence="8">
    <name type="scientific">Pseudogemmatithrix spongiicola</name>
    <dbReference type="NCBI Taxonomy" id="3062599"/>
    <lineage>
        <taxon>Bacteria</taxon>
        <taxon>Pseudomonadati</taxon>
        <taxon>Gemmatimonadota</taxon>
        <taxon>Gemmatimonadia</taxon>
        <taxon>Gemmatimonadales</taxon>
        <taxon>Gemmatimonadaceae</taxon>
        <taxon>Pseudogemmatithrix</taxon>
    </lineage>
</organism>
<protein>
    <submittedName>
        <fullName evidence="8">SET domain-containing protein-lysine N-methyltransferase</fullName>
    </submittedName>
</protein>
<evidence type="ECO:0000313" key="9">
    <source>
        <dbReference type="EMBL" id="WKW14597.1"/>
    </source>
</evidence>